<feature type="region of interest" description="Disordered" evidence="6">
    <location>
        <begin position="1"/>
        <end position="49"/>
    </location>
</feature>
<protein>
    <submittedName>
        <fullName evidence="8">YihY/virulence factor BrkB family protein</fullName>
    </submittedName>
</protein>
<sequence length="399" mass="41815">MRPFTTSLTSTQRPGPGRPAGERHVTTRTSPTDSGQTDSGQAASAPTHIPAPGWKDILMRVKAEIARDHISVVSAGIAFYTLLSIFPAIVAMISIAGLVFDPAEIASQAAAVADMLPEEAAAILQDQIAKVSGGDQTGTGLVALFGIVIALYGAMKGVMTLMEGLNIAYDEDETRGTVRLYLTAIALTLGLILGLIAGMALVILLPSLAAFGWLPPAAGTAIEWLKWPVLAVLTMLGLGAVYRFGPSRANPRWAWVSVGAVSATVLWILGTMAFSVYAQNFGSYTETYGTLGGVIILLTWMWLSAFVVLAGAELNAETEQQTARDTTTGTPEPMGRRDAVKADTPPSGKSPERTDRRDDQSDPDPDRAGGRPLSAGAEVSLALVLLGSAAMKAVRKPGA</sequence>
<proteinExistence type="predicted"/>
<keyword evidence="5 7" id="KW-0472">Membrane</keyword>
<dbReference type="InterPro" id="IPR017039">
    <property type="entry name" value="Virul_fac_BrkB"/>
</dbReference>
<reference evidence="8 9" key="1">
    <citation type="submission" date="2019-04" db="EMBL/GenBank/DDBJ databases">
        <authorList>
            <person name="Li J."/>
        </authorList>
    </citation>
    <scope>NUCLEOTIDE SEQUENCE [LARGE SCALE GENOMIC DNA]</scope>
    <source>
        <strain evidence="8 9">KCTC 42687</strain>
    </source>
</reference>
<evidence type="ECO:0000256" key="3">
    <source>
        <dbReference type="ARBA" id="ARBA00022692"/>
    </source>
</evidence>
<dbReference type="EMBL" id="SUNI01000010">
    <property type="protein sequence ID" value="TJZ91449.1"/>
    <property type="molecule type" value="Genomic_DNA"/>
</dbReference>
<feature type="transmembrane region" description="Helical" evidence="7">
    <location>
        <begin position="77"/>
        <end position="100"/>
    </location>
</feature>
<feature type="compositionally biased region" description="Polar residues" evidence="6">
    <location>
        <begin position="1"/>
        <end position="13"/>
    </location>
</feature>
<feature type="compositionally biased region" description="Polar residues" evidence="6">
    <location>
        <begin position="317"/>
        <end position="330"/>
    </location>
</feature>
<evidence type="ECO:0000256" key="6">
    <source>
        <dbReference type="SAM" id="MobiDB-lite"/>
    </source>
</evidence>
<comment type="caution">
    <text evidence="8">The sequence shown here is derived from an EMBL/GenBank/DDBJ whole genome shotgun (WGS) entry which is preliminary data.</text>
</comment>
<feature type="transmembrane region" description="Helical" evidence="7">
    <location>
        <begin position="254"/>
        <end position="278"/>
    </location>
</feature>
<name>A0A4U0R8P5_9RHOB</name>
<dbReference type="PANTHER" id="PTHR30213:SF0">
    <property type="entry name" value="UPF0761 MEMBRANE PROTEIN YIHY"/>
    <property type="match status" value="1"/>
</dbReference>
<organism evidence="8 9">
    <name type="scientific">Paracoccus gahaiensis</name>
    <dbReference type="NCBI Taxonomy" id="1706839"/>
    <lineage>
        <taxon>Bacteria</taxon>
        <taxon>Pseudomonadati</taxon>
        <taxon>Pseudomonadota</taxon>
        <taxon>Alphaproteobacteria</taxon>
        <taxon>Rhodobacterales</taxon>
        <taxon>Paracoccaceae</taxon>
        <taxon>Paracoccus</taxon>
    </lineage>
</organism>
<feature type="region of interest" description="Disordered" evidence="6">
    <location>
        <begin position="317"/>
        <end position="374"/>
    </location>
</feature>
<evidence type="ECO:0000256" key="2">
    <source>
        <dbReference type="ARBA" id="ARBA00022475"/>
    </source>
</evidence>
<keyword evidence="2" id="KW-1003">Cell membrane</keyword>
<dbReference type="OrthoDB" id="9781030at2"/>
<feature type="compositionally biased region" description="Polar residues" evidence="6">
    <location>
        <begin position="27"/>
        <end position="44"/>
    </location>
</feature>
<dbReference type="AlphaFoldDB" id="A0A4U0R8P5"/>
<feature type="transmembrane region" description="Helical" evidence="7">
    <location>
        <begin position="224"/>
        <end position="242"/>
    </location>
</feature>
<dbReference type="Pfam" id="PF03631">
    <property type="entry name" value="Virul_fac_BrkB"/>
    <property type="match status" value="1"/>
</dbReference>
<dbReference type="NCBIfam" id="TIGR00765">
    <property type="entry name" value="yihY_not_rbn"/>
    <property type="match status" value="1"/>
</dbReference>
<feature type="transmembrane region" description="Helical" evidence="7">
    <location>
        <begin position="290"/>
        <end position="312"/>
    </location>
</feature>
<comment type="subcellular location">
    <subcellularLocation>
        <location evidence="1">Cell membrane</location>
        <topology evidence="1">Multi-pass membrane protein</topology>
    </subcellularLocation>
</comment>
<feature type="transmembrane region" description="Helical" evidence="7">
    <location>
        <begin position="140"/>
        <end position="159"/>
    </location>
</feature>
<dbReference type="GO" id="GO:0005886">
    <property type="term" value="C:plasma membrane"/>
    <property type="evidence" value="ECO:0007669"/>
    <property type="project" value="UniProtKB-SubCell"/>
</dbReference>
<keyword evidence="3 7" id="KW-0812">Transmembrane</keyword>
<evidence type="ECO:0000256" key="1">
    <source>
        <dbReference type="ARBA" id="ARBA00004651"/>
    </source>
</evidence>
<feature type="transmembrane region" description="Helical" evidence="7">
    <location>
        <begin position="180"/>
        <end position="204"/>
    </location>
</feature>
<keyword evidence="4 7" id="KW-1133">Transmembrane helix</keyword>
<evidence type="ECO:0000313" key="9">
    <source>
        <dbReference type="Proteomes" id="UP000309747"/>
    </source>
</evidence>
<evidence type="ECO:0000256" key="5">
    <source>
        <dbReference type="ARBA" id="ARBA00023136"/>
    </source>
</evidence>
<feature type="compositionally biased region" description="Basic and acidic residues" evidence="6">
    <location>
        <begin position="350"/>
        <end position="369"/>
    </location>
</feature>
<accession>A0A4U0R8P5</accession>
<gene>
    <name evidence="8" type="ORF">FA743_11740</name>
</gene>
<evidence type="ECO:0000313" key="8">
    <source>
        <dbReference type="EMBL" id="TJZ91449.1"/>
    </source>
</evidence>
<evidence type="ECO:0000256" key="4">
    <source>
        <dbReference type="ARBA" id="ARBA00022989"/>
    </source>
</evidence>
<keyword evidence="9" id="KW-1185">Reference proteome</keyword>
<evidence type="ECO:0000256" key="7">
    <source>
        <dbReference type="SAM" id="Phobius"/>
    </source>
</evidence>
<dbReference type="PANTHER" id="PTHR30213">
    <property type="entry name" value="INNER MEMBRANE PROTEIN YHJD"/>
    <property type="match status" value="1"/>
</dbReference>
<dbReference type="Proteomes" id="UP000309747">
    <property type="component" value="Unassembled WGS sequence"/>
</dbReference>